<dbReference type="GO" id="GO:0007018">
    <property type="term" value="P:microtubule-based movement"/>
    <property type="evidence" value="ECO:0007669"/>
    <property type="project" value="InterPro"/>
</dbReference>
<dbReference type="PANTHER" id="PTHR45703:SF1">
    <property type="entry name" value="DYNEINS HEAVY CHAIN"/>
    <property type="match status" value="1"/>
</dbReference>
<gene>
    <name evidence="1" type="ORF">SMTD_LOCUS12166</name>
</gene>
<sequence>MEQYDRVTKIVAPKRIKLAEVELTENMACLKKTKDALVENEAKLENLQNQLKSTQNEKKRLEDEVSNCATKLERATKLIGGLAGEKDRWHQAAKYVEKLYDNPIARMRLKENRDNLHIIMLKLLFFALFQFYSKDAL</sequence>
<reference evidence="1 2" key="1">
    <citation type="submission" date="2018-11" db="EMBL/GenBank/DDBJ databases">
        <authorList>
            <consortium name="Pathogen Informatics"/>
        </authorList>
    </citation>
    <scope>NUCLEOTIDE SEQUENCE [LARGE SCALE GENOMIC DNA]</scope>
    <source>
        <strain>Denwood</strain>
        <strain evidence="2">Zambia</strain>
    </source>
</reference>
<evidence type="ECO:0000313" key="1">
    <source>
        <dbReference type="EMBL" id="VDP60205.1"/>
    </source>
</evidence>
<dbReference type="InterPro" id="IPR026983">
    <property type="entry name" value="DHC"/>
</dbReference>
<dbReference type="AlphaFoldDB" id="A0A183PCT2"/>
<dbReference type="InterPro" id="IPR024743">
    <property type="entry name" value="Dynein_HC_stalk"/>
</dbReference>
<dbReference type="EMBL" id="UZAL01032171">
    <property type="protein sequence ID" value="VDP60205.1"/>
    <property type="molecule type" value="Genomic_DNA"/>
</dbReference>
<dbReference type="GO" id="GO:0045505">
    <property type="term" value="F:dynein intermediate chain binding"/>
    <property type="evidence" value="ECO:0007669"/>
    <property type="project" value="InterPro"/>
</dbReference>
<organism evidence="1 2">
    <name type="scientific">Schistosoma mattheei</name>
    <dbReference type="NCBI Taxonomy" id="31246"/>
    <lineage>
        <taxon>Eukaryota</taxon>
        <taxon>Metazoa</taxon>
        <taxon>Spiralia</taxon>
        <taxon>Lophotrochozoa</taxon>
        <taxon>Platyhelminthes</taxon>
        <taxon>Trematoda</taxon>
        <taxon>Digenea</taxon>
        <taxon>Strigeidida</taxon>
        <taxon>Schistosomatoidea</taxon>
        <taxon>Schistosomatidae</taxon>
        <taxon>Schistosoma</taxon>
    </lineage>
</organism>
<protein>
    <submittedName>
        <fullName evidence="1">Uncharacterized protein</fullName>
    </submittedName>
</protein>
<dbReference type="STRING" id="31246.A0A183PCT2"/>
<keyword evidence="2" id="KW-1185">Reference proteome</keyword>
<proteinExistence type="predicted"/>
<dbReference type="GO" id="GO:0051959">
    <property type="term" value="F:dynein light intermediate chain binding"/>
    <property type="evidence" value="ECO:0007669"/>
    <property type="project" value="InterPro"/>
</dbReference>
<dbReference type="GO" id="GO:0030286">
    <property type="term" value="C:dynein complex"/>
    <property type="evidence" value="ECO:0007669"/>
    <property type="project" value="InterPro"/>
</dbReference>
<dbReference type="PANTHER" id="PTHR45703">
    <property type="entry name" value="DYNEIN HEAVY CHAIN"/>
    <property type="match status" value="1"/>
</dbReference>
<dbReference type="Gene3D" id="1.20.920.20">
    <property type="match status" value="1"/>
</dbReference>
<name>A0A183PCT2_9TREM</name>
<accession>A0A183PCT2</accession>
<dbReference type="Proteomes" id="UP000269396">
    <property type="component" value="Unassembled WGS sequence"/>
</dbReference>
<dbReference type="Pfam" id="PF12777">
    <property type="entry name" value="MT"/>
    <property type="match status" value="1"/>
</dbReference>
<evidence type="ECO:0000313" key="2">
    <source>
        <dbReference type="Proteomes" id="UP000269396"/>
    </source>
</evidence>